<sequence length="407" mass="41225">MGVRSGRRKCECPGRVRTLEPVPGGMCVRVENWREDAQPGRSGTGRPVGGGADPSARREVGGSPFGDADRPFRGDSGHPEGWFGGAAGPSVPRQKINEPGGEAMTGTGPGFGEPGGARSDSGGSVWGDPGTDAGFAYDSDGSLGQDSWQEARRPEHTHDPHEVTIQLDGVGQQLEDWLVQQAKGAPSAQEPSDGPVFVDETGRRSRRYRRIGMAVGLACAVYAVVILATLLSGNSSAPWLPVPGQDENKPAGKVDTPSLPADSVDPSGTVSPSPGESPSAGGEITGTPEASGSADPSASVSGTGKTSDPKPSQTSTKPGSNPKPSNDPEPTDSEPATPDPDPTETATVDPSDPPAAGGTDTVAGAQHTPAPIAGTPDAEAPASEPAPLTVALASSSLQHSPSPENIL</sequence>
<feature type="region of interest" description="Disordered" evidence="1">
    <location>
        <begin position="235"/>
        <end position="387"/>
    </location>
</feature>
<proteinExistence type="predicted"/>
<comment type="caution">
    <text evidence="3">The sequence shown here is derived from an EMBL/GenBank/DDBJ whole genome shotgun (WGS) entry which is preliminary data.</text>
</comment>
<reference evidence="3" key="1">
    <citation type="journal article" date="2014" name="Int. J. Syst. Evol. Microbiol.">
        <title>Complete genome sequence of Corynebacterium casei LMG S-19264T (=DSM 44701T), isolated from a smear-ripened cheese.</title>
        <authorList>
            <consortium name="US DOE Joint Genome Institute (JGI-PGF)"/>
            <person name="Walter F."/>
            <person name="Albersmeier A."/>
            <person name="Kalinowski J."/>
            <person name="Ruckert C."/>
        </authorList>
    </citation>
    <scope>NUCLEOTIDE SEQUENCE</scope>
    <source>
        <strain evidence="3">JCM 4956</strain>
    </source>
</reference>
<feature type="region of interest" description="Disordered" evidence="1">
    <location>
        <begin position="33"/>
        <end position="160"/>
    </location>
</feature>
<feature type="compositionally biased region" description="Basic and acidic residues" evidence="1">
    <location>
        <begin position="67"/>
        <end position="78"/>
    </location>
</feature>
<feature type="compositionally biased region" description="Low complexity" evidence="1">
    <location>
        <begin position="376"/>
        <end position="387"/>
    </location>
</feature>
<feature type="compositionally biased region" description="Low complexity" evidence="1">
    <location>
        <begin position="271"/>
        <end position="282"/>
    </location>
</feature>
<feature type="region of interest" description="Disordered" evidence="1">
    <location>
        <begin position="181"/>
        <end position="201"/>
    </location>
</feature>
<dbReference type="EMBL" id="BMWD01000032">
    <property type="protein sequence ID" value="GGX89992.1"/>
    <property type="molecule type" value="Genomic_DNA"/>
</dbReference>
<feature type="compositionally biased region" description="Gly residues" evidence="1">
    <location>
        <begin position="42"/>
        <end position="52"/>
    </location>
</feature>
<keyword evidence="2" id="KW-0472">Membrane</keyword>
<name>A0A918NRH6_9ACTN</name>
<keyword evidence="4" id="KW-1185">Reference proteome</keyword>
<accession>A0A918NRH6</accession>
<evidence type="ECO:0000256" key="1">
    <source>
        <dbReference type="SAM" id="MobiDB-lite"/>
    </source>
</evidence>
<keyword evidence="2" id="KW-0812">Transmembrane</keyword>
<feature type="compositionally biased region" description="Polar residues" evidence="1">
    <location>
        <begin position="288"/>
        <end position="324"/>
    </location>
</feature>
<protein>
    <submittedName>
        <fullName evidence="3">Uncharacterized protein</fullName>
    </submittedName>
</protein>
<feature type="compositionally biased region" description="Basic and acidic residues" evidence="1">
    <location>
        <begin position="149"/>
        <end position="160"/>
    </location>
</feature>
<evidence type="ECO:0000313" key="3">
    <source>
        <dbReference type="EMBL" id="GGX89992.1"/>
    </source>
</evidence>
<organism evidence="3 4">
    <name type="scientific">Streptomyces fructofermentans</name>
    <dbReference type="NCBI Taxonomy" id="152141"/>
    <lineage>
        <taxon>Bacteria</taxon>
        <taxon>Bacillati</taxon>
        <taxon>Actinomycetota</taxon>
        <taxon>Actinomycetes</taxon>
        <taxon>Kitasatosporales</taxon>
        <taxon>Streptomycetaceae</taxon>
        <taxon>Streptomyces</taxon>
    </lineage>
</organism>
<evidence type="ECO:0000256" key="2">
    <source>
        <dbReference type="SAM" id="Phobius"/>
    </source>
</evidence>
<keyword evidence="2" id="KW-1133">Transmembrane helix</keyword>
<dbReference type="AlphaFoldDB" id="A0A918NRH6"/>
<gene>
    <name evidence="3" type="ORF">GCM10010515_66410</name>
</gene>
<dbReference type="Proteomes" id="UP000645555">
    <property type="component" value="Unassembled WGS sequence"/>
</dbReference>
<evidence type="ECO:0000313" key="4">
    <source>
        <dbReference type="Proteomes" id="UP000645555"/>
    </source>
</evidence>
<feature type="transmembrane region" description="Helical" evidence="2">
    <location>
        <begin position="211"/>
        <end position="231"/>
    </location>
</feature>
<reference evidence="3" key="2">
    <citation type="submission" date="2020-09" db="EMBL/GenBank/DDBJ databases">
        <authorList>
            <person name="Sun Q."/>
            <person name="Ohkuma M."/>
        </authorList>
    </citation>
    <scope>NUCLEOTIDE SEQUENCE</scope>
    <source>
        <strain evidence="3">JCM 4956</strain>
    </source>
</reference>